<organism evidence="2 3">
    <name type="scientific">Shewanella aestuarii</name>
    <dbReference type="NCBI Taxonomy" id="1028752"/>
    <lineage>
        <taxon>Bacteria</taxon>
        <taxon>Pseudomonadati</taxon>
        <taxon>Pseudomonadota</taxon>
        <taxon>Gammaproteobacteria</taxon>
        <taxon>Alteromonadales</taxon>
        <taxon>Shewanellaceae</taxon>
        <taxon>Shewanella</taxon>
    </lineage>
</organism>
<evidence type="ECO:0000256" key="1">
    <source>
        <dbReference type="SAM" id="SignalP"/>
    </source>
</evidence>
<comment type="caution">
    <text evidence="2">The sequence shown here is derived from an EMBL/GenBank/DDBJ whole genome shotgun (WGS) entry which is preliminary data.</text>
</comment>
<dbReference type="RefSeq" id="WP_188840365.1">
    <property type="nucleotide sequence ID" value="NZ_BMOT01000002.1"/>
</dbReference>
<sequence>MRVTLCCLLALGVISVGGCSATQNNFASKVKSEGAQHLDLSQQWEQGEKDVKAGSEQLRDGRQLVQEGSHEIREGERLIAEAQLAGERHRQAFVAFSGNLQGAQSAKRAAEMLQKLEEINDLWEDADEKYFDGKEQVEDGNTKLAEGESAIEQGQSLVNSGRNRMSQAEAKYQQRTGKGLVEQMHIEEQPRNF</sequence>
<keyword evidence="3" id="KW-1185">Reference proteome</keyword>
<evidence type="ECO:0000313" key="3">
    <source>
        <dbReference type="Proteomes" id="UP001203212"/>
    </source>
</evidence>
<evidence type="ECO:0000313" key="2">
    <source>
        <dbReference type="EMBL" id="MCL1116800.1"/>
    </source>
</evidence>
<feature type="chain" id="PRO_5047529018" description="Lipoprotein" evidence="1">
    <location>
        <begin position="22"/>
        <end position="193"/>
    </location>
</feature>
<accession>A0ABT0KZZ9</accession>
<dbReference type="Proteomes" id="UP001203212">
    <property type="component" value="Unassembled WGS sequence"/>
</dbReference>
<dbReference type="PROSITE" id="PS51257">
    <property type="entry name" value="PROKAR_LIPOPROTEIN"/>
    <property type="match status" value="1"/>
</dbReference>
<evidence type="ECO:0008006" key="4">
    <source>
        <dbReference type="Google" id="ProtNLM"/>
    </source>
</evidence>
<gene>
    <name evidence="2" type="ORF">L2689_06000</name>
</gene>
<dbReference type="EMBL" id="JAKILK010000002">
    <property type="protein sequence ID" value="MCL1116800.1"/>
    <property type="molecule type" value="Genomic_DNA"/>
</dbReference>
<keyword evidence="1" id="KW-0732">Signal</keyword>
<protein>
    <recommendedName>
        <fullName evidence="4">Lipoprotein</fullName>
    </recommendedName>
</protein>
<name>A0ABT0KZZ9_9GAMM</name>
<reference evidence="2 3" key="1">
    <citation type="submission" date="2022-01" db="EMBL/GenBank/DDBJ databases">
        <title>Whole genome-based taxonomy of the Shewanellaceae.</title>
        <authorList>
            <person name="Martin-Rodriguez A.J."/>
        </authorList>
    </citation>
    <scope>NUCLEOTIDE SEQUENCE [LARGE SCALE GENOMIC DNA]</scope>
    <source>
        <strain evidence="2 3">JCM 17801</strain>
    </source>
</reference>
<feature type="signal peptide" evidence="1">
    <location>
        <begin position="1"/>
        <end position="21"/>
    </location>
</feature>
<proteinExistence type="predicted"/>